<feature type="region of interest" description="Disordered" evidence="1">
    <location>
        <begin position="1"/>
        <end position="45"/>
    </location>
</feature>
<evidence type="ECO:0000313" key="3">
    <source>
        <dbReference type="EMBL" id="KAK1412650.1"/>
    </source>
</evidence>
<evidence type="ECO:0000256" key="2">
    <source>
        <dbReference type="SAM" id="Phobius"/>
    </source>
</evidence>
<feature type="transmembrane region" description="Helical" evidence="2">
    <location>
        <begin position="64"/>
        <end position="83"/>
    </location>
</feature>
<keyword evidence="2" id="KW-0812">Transmembrane</keyword>
<reference evidence="3" key="1">
    <citation type="journal article" date="2023" name="bioRxiv">
        <title>Improved chromosome-level genome assembly for marigold (Tagetes erecta).</title>
        <authorList>
            <person name="Jiang F."/>
            <person name="Yuan L."/>
            <person name="Wang S."/>
            <person name="Wang H."/>
            <person name="Xu D."/>
            <person name="Wang A."/>
            <person name="Fan W."/>
        </authorList>
    </citation>
    <scope>NUCLEOTIDE SEQUENCE</scope>
    <source>
        <strain evidence="3">WSJ</strain>
        <tissue evidence="3">Leaf</tissue>
    </source>
</reference>
<gene>
    <name evidence="3" type="ORF">QVD17_34069</name>
</gene>
<feature type="compositionally biased region" description="Gly residues" evidence="1">
    <location>
        <begin position="15"/>
        <end position="29"/>
    </location>
</feature>
<feature type="compositionally biased region" description="Basic residues" evidence="1">
    <location>
        <begin position="1"/>
        <end position="11"/>
    </location>
</feature>
<name>A0AAD8NE90_TARER</name>
<evidence type="ECO:0000256" key="1">
    <source>
        <dbReference type="SAM" id="MobiDB-lite"/>
    </source>
</evidence>
<dbReference type="Proteomes" id="UP001229421">
    <property type="component" value="Unassembled WGS sequence"/>
</dbReference>
<keyword evidence="4" id="KW-1185">Reference proteome</keyword>
<organism evidence="3 4">
    <name type="scientific">Tagetes erecta</name>
    <name type="common">African marigold</name>
    <dbReference type="NCBI Taxonomy" id="13708"/>
    <lineage>
        <taxon>Eukaryota</taxon>
        <taxon>Viridiplantae</taxon>
        <taxon>Streptophyta</taxon>
        <taxon>Embryophyta</taxon>
        <taxon>Tracheophyta</taxon>
        <taxon>Spermatophyta</taxon>
        <taxon>Magnoliopsida</taxon>
        <taxon>eudicotyledons</taxon>
        <taxon>Gunneridae</taxon>
        <taxon>Pentapetalae</taxon>
        <taxon>asterids</taxon>
        <taxon>campanulids</taxon>
        <taxon>Asterales</taxon>
        <taxon>Asteraceae</taxon>
        <taxon>Asteroideae</taxon>
        <taxon>Heliantheae alliance</taxon>
        <taxon>Tageteae</taxon>
        <taxon>Tagetes</taxon>
    </lineage>
</organism>
<comment type="caution">
    <text evidence="3">The sequence shown here is derived from an EMBL/GenBank/DDBJ whole genome shotgun (WGS) entry which is preliminary data.</text>
</comment>
<dbReference type="AlphaFoldDB" id="A0AAD8NE90"/>
<keyword evidence="2" id="KW-0472">Membrane</keyword>
<evidence type="ECO:0000313" key="4">
    <source>
        <dbReference type="Proteomes" id="UP001229421"/>
    </source>
</evidence>
<keyword evidence="2" id="KW-1133">Transmembrane helix</keyword>
<protein>
    <submittedName>
        <fullName evidence="3">Uncharacterized protein</fullName>
    </submittedName>
</protein>
<proteinExistence type="predicted"/>
<accession>A0AAD8NE90</accession>
<dbReference type="EMBL" id="JAUHHV010000009">
    <property type="protein sequence ID" value="KAK1412650.1"/>
    <property type="molecule type" value="Genomic_DNA"/>
</dbReference>
<sequence>MKRERPRRRVNKGWDSGGDGEAVGDGGQRGPVKFTDGYNRDDADDGSNRLVAGELLAFEFEFDFVILMIRVIILNVAIMLTYSTTKFDDVHKS</sequence>